<dbReference type="STRING" id="2903.R1CGC2"/>
<dbReference type="Gene3D" id="1.10.8.60">
    <property type="match status" value="1"/>
</dbReference>
<dbReference type="GO" id="GO:0005524">
    <property type="term" value="F:ATP binding"/>
    <property type="evidence" value="ECO:0007669"/>
    <property type="project" value="UniProtKB-KW"/>
</dbReference>
<dbReference type="InterPro" id="IPR003593">
    <property type="entry name" value="AAA+_ATPase"/>
</dbReference>
<dbReference type="PANTHER" id="PTHR48102:SF7">
    <property type="entry name" value="ATP-DEPENDENT CLP PROTEASE ATP-BINDING SUBUNIT CLPX-LIKE, MITOCHONDRIAL"/>
    <property type="match status" value="1"/>
</dbReference>
<feature type="domain" description="Clp ATPase C-terminal" evidence="4">
    <location>
        <begin position="355"/>
        <end position="445"/>
    </location>
</feature>
<dbReference type="KEGG" id="ehx:EMIHUDRAFT_241039"/>
<evidence type="ECO:0000256" key="1">
    <source>
        <dbReference type="ARBA" id="ARBA00022741"/>
    </source>
</evidence>
<reference evidence="6" key="1">
    <citation type="journal article" date="2013" name="Nature">
        <title>Pan genome of the phytoplankton Emiliania underpins its global distribution.</title>
        <authorList>
            <person name="Read B.A."/>
            <person name="Kegel J."/>
            <person name="Klute M.J."/>
            <person name="Kuo A."/>
            <person name="Lefebvre S.C."/>
            <person name="Maumus F."/>
            <person name="Mayer C."/>
            <person name="Miller J."/>
            <person name="Monier A."/>
            <person name="Salamov A."/>
            <person name="Young J."/>
            <person name="Aguilar M."/>
            <person name="Claverie J.M."/>
            <person name="Frickenhaus S."/>
            <person name="Gonzalez K."/>
            <person name="Herman E.K."/>
            <person name="Lin Y.C."/>
            <person name="Napier J."/>
            <person name="Ogata H."/>
            <person name="Sarno A.F."/>
            <person name="Shmutz J."/>
            <person name="Schroeder D."/>
            <person name="de Vargas C."/>
            <person name="Verret F."/>
            <person name="von Dassow P."/>
            <person name="Valentin K."/>
            <person name="Van de Peer Y."/>
            <person name="Wheeler G."/>
            <person name="Dacks J.B."/>
            <person name="Delwiche C.F."/>
            <person name="Dyhrman S.T."/>
            <person name="Glockner G."/>
            <person name="John U."/>
            <person name="Richards T."/>
            <person name="Worden A.Z."/>
            <person name="Zhang X."/>
            <person name="Grigoriev I.V."/>
            <person name="Allen A.E."/>
            <person name="Bidle K."/>
            <person name="Borodovsky M."/>
            <person name="Bowler C."/>
            <person name="Brownlee C."/>
            <person name="Cock J.M."/>
            <person name="Elias M."/>
            <person name="Gladyshev V.N."/>
            <person name="Groth M."/>
            <person name="Guda C."/>
            <person name="Hadaegh A."/>
            <person name="Iglesias-Rodriguez M.D."/>
            <person name="Jenkins J."/>
            <person name="Jones B.M."/>
            <person name="Lawson T."/>
            <person name="Leese F."/>
            <person name="Lindquist E."/>
            <person name="Lobanov A."/>
            <person name="Lomsadze A."/>
            <person name="Malik S.B."/>
            <person name="Marsh M.E."/>
            <person name="Mackinder L."/>
            <person name="Mock T."/>
            <person name="Mueller-Roeber B."/>
            <person name="Pagarete A."/>
            <person name="Parker M."/>
            <person name="Probert I."/>
            <person name="Quesneville H."/>
            <person name="Raines C."/>
            <person name="Rensing S.A."/>
            <person name="Riano-Pachon D.M."/>
            <person name="Richier S."/>
            <person name="Rokitta S."/>
            <person name="Shiraiwa Y."/>
            <person name="Soanes D.M."/>
            <person name="van der Giezen M."/>
            <person name="Wahlund T.M."/>
            <person name="Williams B."/>
            <person name="Wilson W."/>
            <person name="Wolfe G."/>
            <person name="Wurch L.L."/>
        </authorList>
    </citation>
    <scope>NUCLEOTIDE SEQUENCE</scope>
</reference>
<evidence type="ECO:0000259" key="3">
    <source>
        <dbReference type="SMART" id="SM00382"/>
    </source>
</evidence>
<reference evidence="5" key="2">
    <citation type="submission" date="2024-10" db="UniProtKB">
        <authorList>
            <consortium name="EnsemblProtists"/>
        </authorList>
    </citation>
    <scope>IDENTIFICATION</scope>
</reference>
<dbReference type="AlphaFoldDB" id="A0A0D3JDD7"/>
<dbReference type="PANTHER" id="PTHR48102">
    <property type="entry name" value="ATP-DEPENDENT CLP PROTEASE ATP-BINDING SUBUNIT CLPX-LIKE, MITOCHONDRIAL-RELATED"/>
    <property type="match status" value="1"/>
</dbReference>
<protein>
    <submittedName>
        <fullName evidence="5">Uncharacterized protein</fullName>
    </submittedName>
</protein>
<dbReference type="InterPro" id="IPR027417">
    <property type="entry name" value="P-loop_NTPase"/>
</dbReference>
<dbReference type="eggNOG" id="KOG0745">
    <property type="taxonomic scope" value="Eukaryota"/>
</dbReference>
<evidence type="ECO:0000313" key="6">
    <source>
        <dbReference type="Proteomes" id="UP000013827"/>
    </source>
</evidence>
<keyword evidence="2" id="KW-0067">ATP-binding</keyword>
<dbReference type="InterPro" id="IPR019489">
    <property type="entry name" value="Clp_ATPase_C"/>
</dbReference>
<dbReference type="SMART" id="SM00382">
    <property type="entry name" value="AAA"/>
    <property type="match status" value="1"/>
</dbReference>
<keyword evidence="1" id="KW-0547">Nucleotide-binding</keyword>
<dbReference type="Pfam" id="PF07724">
    <property type="entry name" value="AAA_2"/>
    <property type="match status" value="1"/>
</dbReference>
<sequence>MPSDCEGIPEVVIGAIDRDMELLPPGRRDAAGGTPEVAARGIPRLARRRANAFGLTAANRLVNRLHPAAVRPISSLRQITRREPRSYGPSMGYGAKYAEVEKPGEEARPRLAEMRTRVEGFCLTPREVKAHLDRVVIAQDEAKKALAVAICNHYNHVRRCLEDATLADRHHLKPNVLLLGPSGSGKTHLMRAAAELLGVPFVRADATRFSATGYIGADAEETVRQLLPAANGDLALAEFGVVYIDEVDKLAQGPGGGGHERGGVNTREVQASLLKLMEDGVVPLTPGPGRGAVRGPPAPAGGPSASLRTRHILFVFSGAFSSCESPPVSSEDFVRAGLCAEFIGRIPVRVALQQLTDHDLLRARDNVVEQLQADFGAYGIELHLTRGALEVVASRAASQGTGARGLMTILEAALRPFNFQLPSTSITRLEVDDAMIREPEKALAKLMAKELSILGLATTVPGMVGVEAGNVVDKDLVEVREATVEADEDARA</sequence>
<dbReference type="GO" id="GO:0051603">
    <property type="term" value="P:proteolysis involved in protein catabolic process"/>
    <property type="evidence" value="ECO:0007669"/>
    <property type="project" value="TreeGrafter"/>
</dbReference>
<evidence type="ECO:0000313" key="5">
    <source>
        <dbReference type="EnsemblProtists" id="EOD21522"/>
    </source>
</evidence>
<dbReference type="InterPro" id="IPR003959">
    <property type="entry name" value="ATPase_AAA_core"/>
</dbReference>
<evidence type="ECO:0000259" key="4">
    <source>
        <dbReference type="SMART" id="SM01086"/>
    </source>
</evidence>
<dbReference type="GeneID" id="17267067"/>
<proteinExistence type="predicted"/>
<dbReference type="Proteomes" id="UP000013827">
    <property type="component" value="Unassembled WGS sequence"/>
</dbReference>
<dbReference type="RefSeq" id="XP_005773951.1">
    <property type="nucleotide sequence ID" value="XM_005773894.1"/>
</dbReference>
<organism evidence="5 6">
    <name type="scientific">Emiliania huxleyi (strain CCMP1516)</name>
    <dbReference type="NCBI Taxonomy" id="280463"/>
    <lineage>
        <taxon>Eukaryota</taxon>
        <taxon>Haptista</taxon>
        <taxon>Haptophyta</taxon>
        <taxon>Prymnesiophyceae</taxon>
        <taxon>Isochrysidales</taxon>
        <taxon>Noelaerhabdaceae</taxon>
        <taxon>Emiliania</taxon>
    </lineage>
</organism>
<dbReference type="GO" id="GO:0016887">
    <property type="term" value="F:ATP hydrolysis activity"/>
    <property type="evidence" value="ECO:0007669"/>
    <property type="project" value="InterPro"/>
</dbReference>
<dbReference type="Gene3D" id="3.40.50.300">
    <property type="entry name" value="P-loop containing nucleotide triphosphate hydrolases"/>
    <property type="match status" value="1"/>
</dbReference>
<name>A0A0D3JDD7_EMIH1</name>
<feature type="domain" description="AAA+ ATPase" evidence="3">
    <location>
        <begin position="172"/>
        <end position="374"/>
    </location>
</feature>
<dbReference type="PaxDb" id="2903-EOD21522"/>
<dbReference type="SUPFAM" id="SSF52540">
    <property type="entry name" value="P-loop containing nucleoside triphosphate hydrolases"/>
    <property type="match status" value="1"/>
</dbReference>
<dbReference type="SMART" id="SM01086">
    <property type="entry name" value="ClpB_D2-small"/>
    <property type="match status" value="1"/>
</dbReference>
<keyword evidence="6" id="KW-1185">Reference proteome</keyword>
<accession>A0A0D3JDD7</accession>
<evidence type="ECO:0000256" key="2">
    <source>
        <dbReference type="ARBA" id="ARBA00022840"/>
    </source>
</evidence>
<dbReference type="OMA" id="AMCDCTL"/>
<dbReference type="InterPro" id="IPR050052">
    <property type="entry name" value="ATP-dep_Clp_protease_ClpX"/>
</dbReference>
<dbReference type="HOGENOM" id="CLU_685925_0_0_1"/>
<dbReference type="EnsemblProtists" id="EOD21522">
    <property type="protein sequence ID" value="EOD21522"/>
    <property type="gene ID" value="EMIHUDRAFT_241039"/>
</dbReference>